<comment type="subcellular location">
    <subcellularLocation>
        <location evidence="1">Cell inner membrane</location>
        <topology evidence="1">Multi-pass membrane protein</topology>
    </subcellularLocation>
</comment>
<dbReference type="GO" id="GO:0005886">
    <property type="term" value="C:plasma membrane"/>
    <property type="evidence" value="ECO:0007669"/>
    <property type="project" value="UniProtKB-SubCell"/>
</dbReference>
<evidence type="ECO:0000256" key="7">
    <source>
        <dbReference type="SAM" id="Phobius"/>
    </source>
</evidence>
<feature type="transmembrane region" description="Helical" evidence="7">
    <location>
        <begin position="176"/>
        <end position="200"/>
    </location>
</feature>
<dbReference type="PANTHER" id="PTHR43549:SF3">
    <property type="entry name" value="MULTIDRUG RESISTANCE PROTEIN YPNP-RELATED"/>
    <property type="match status" value="1"/>
</dbReference>
<dbReference type="AlphaFoldDB" id="A0A212AAE2"/>
<dbReference type="PIRSF" id="PIRSF006603">
    <property type="entry name" value="DinF"/>
    <property type="match status" value="1"/>
</dbReference>
<sequence>MTATSASSTVQHDRRTQRLLDAPILPLLIRMALPNVMIMLAQASTGLIETFWVSKLGTNALAGMALVFPVVTLMTTISAGAVGGAISSSIARALGAGRRNEADALVLHAVVVNLVIGLAFSILFLIWGRRIYAALGGSGEELEAAVLYSNVVFAGNVFTWLMNGLASVIRGTGNMLVPAMVTVLGVVFLVPVSPLLIFGAGPVPAMGIAGGGLALVLYYIAGMLVLGAYVASGRNPARFRLKPLRWALFWGILRIGALSSVQSLLTNLVIAGSTAIIAAKLGVEAVAGFGTGIRLEYLLIPLVFGIGAPLVALVGTNMAAGQHRRARQIALTGAVLAFTVTEVVGLVAALFPVAWLTLFSAEPGMIDAGRAYLRIVGPFYGFFGLGLVLYFAAQGQQKLLMPLAAGLLRLTIALGGGWLALWATDDIRALYAALALGLVAYGSFMLLSALRDPTGRAIPVPGEAKGIAP</sequence>
<evidence type="ECO:0000256" key="6">
    <source>
        <dbReference type="ARBA" id="ARBA00023136"/>
    </source>
</evidence>
<dbReference type="InterPro" id="IPR052031">
    <property type="entry name" value="Membrane_Transporter-Flippase"/>
</dbReference>
<feature type="transmembrane region" description="Helical" evidence="7">
    <location>
        <begin position="147"/>
        <end position="169"/>
    </location>
</feature>
<dbReference type="Proteomes" id="UP000196878">
    <property type="component" value="Unassembled WGS sequence"/>
</dbReference>
<feature type="transmembrane region" description="Helical" evidence="7">
    <location>
        <begin position="399"/>
        <end position="423"/>
    </location>
</feature>
<keyword evidence="2" id="KW-0813">Transport</keyword>
<dbReference type="OrthoDB" id="7805940at2"/>
<accession>A0A212AAE2</accession>
<comment type="caution">
    <text evidence="8">The sequence shown here is derived from an EMBL/GenBank/DDBJ whole genome shotgun (WGS) entry which is preliminary data.</text>
</comment>
<evidence type="ECO:0000256" key="5">
    <source>
        <dbReference type="ARBA" id="ARBA00022989"/>
    </source>
</evidence>
<dbReference type="GO" id="GO:0042910">
    <property type="term" value="F:xenobiotic transmembrane transporter activity"/>
    <property type="evidence" value="ECO:0007669"/>
    <property type="project" value="InterPro"/>
</dbReference>
<feature type="transmembrane region" description="Helical" evidence="7">
    <location>
        <begin position="329"/>
        <end position="351"/>
    </location>
</feature>
<feature type="transmembrane region" description="Helical" evidence="7">
    <location>
        <begin position="24"/>
        <end position="48"/>
    </location>
</feature>
<evidence type="ECO:0000256" key="3">
    <source>
        <dbReference type="ARBA" id="ARBA00022475"/>
    </source>
</evidence>
<feature type="transmembrane region" description="Helical" evidence="7">
    <location>
        <begin position="297"/>
        <end position="317"/>
    </location>
</feature>
<dbReference type="EMBL" id="NIPW01000023">
    <property type="protein sequence ID" value="OWJ77123.1"/>
    <property type="molecule type" value="Genomic_DNA"/>
</dbReference>
<keyword evidence="9" id="KW-1185">Reference proteome</keyword>
<protein>
    <submittedName>
        <fullName evidence="8">MATE family efflux transporter</fullName>
    </submittedName>
</protein>
<evidence type="ECO:0000256" key="4">
    <source>
        <dbReference type="ARBA" id="ARBA00022692"/>
    </source>
</evidence>
<dbReference type="Pfam" id="PF01554">
    <property type="entry name" value="MatE"/>
    <property type="match status" value="2"/>
</dbReference>
<evidence type="ECO:0000313" key="8">
    <source>
        <dbReference type="EMBL" id="OWJ77123.1"/>
    </source>
</evidence>
<dbReference type="RefSeq" id="WP_088215660.1">
    <property type="nucleotide sequence ID" value="NZ_NIPW01000023.1"/>
</dbReference>
<dbReference type="InterPro" id="IPR048279">
    <property type="entry name" value="MdtK-like"/>
</dbReference>
<dbReference type="PANTHER" id="PTHR43549">
    <property type="entry name" value="MULTIDRUG RESISTANCE PROTEIN YPNP-RELATED"/>
    <property type="match status" value="1"/>
</dbReference>
<feature type="transmembrane region" description="Helical" evidence="7">
    <location>
        <begin position="206"/>
        <end position="231"/>
    </location>
</feature>
<feature type="transmembrane region" description="Helical" evidence="7">
    <location>
        <begin position="429"/>
        <end position="450"/>
    </location>
</feature>
<organism evidence="8 9">
    <name type="scientific">Haematobacter genomosp. 1</name>
    <dbReference type="NCBI Taxonomy" id="366618"/>
    <lineage>
        <taxon>Bacteria</taxon>
        <taxon>Pseudomonadati</taxon>
        <taxon>Pseudomonadota</taxon>
        <taxon>Alphaproteobacteria</taxon>
        <taxon>Rhodobacterales</taxon>
        <taxon>Paracoccaceae</taxon>
        <taxon>Haematobacter</taxon>
    </lineage>
</organism>
<feature type="transmembrane region" description="Helical" evidence="7">
    <location>
        <begin position="371"/>
        <end position="392"/>
    </location>
</feature>
<evidence type="ECO:0000256" key="1">
    <source>
        <dbReference type="ARBA" id="ARBA00004429"/>
    </source>
</evidence>
<proteinExistence type="predicted"/>
<evidence type="ECO:0000256" key="2">
    <source>
        <dbReference type="ARBA" id="ARBA00022448"/>
    </source>
</evidence>
<keyword evidence="6 7" id="KW-0472">Membrane</keyword>
<keyword evidence="5 7" id="KW-1133">Transmembrane helix</keyword>
<keyword evidence="3" id="KW-1003">Cell membrane</keyword>
<gene>
    <name evidence="8" type="ORF">CDV49_11880</name>
</gene>
<feature type="transmembrane region" description="Helical" evidence="7">
    <location>
        <begin position="252"/>
        <end position="277"/>
    </location>
</feature>
<feature type="transmembrane region" description="Helical" evidence="7">
    <location>
        <begin position="104"/>
        <end position="127"/>
    </location>
</feature>
<reference evidence="8 9" key="1">
    <citation type="submission" date="2016-12" db="EMBL/GenBank/DDBJ databases">
        <title>Comparison of Traditional DNA-DNA Hybridization with In Silico Genomic Analysis.</title>
        <authorList>
            <person name="Nicholson A.C."/>
            <person name="Humrighouse B.W."/>
            <person name="Graziano J."/>
            <person name="Lasker B."/>
            <person name="Whitney A.M."/>
            <person name="Mcquiston J.R."/>
        </authorList>
    </citation>
    <scope>NUCLEOTIDE SEQUENCE [LARGE SCALE GENOMIC DNA]</scope>
    <source>
        <strain evidence="8 9">H2240</strain>
    </source>
</reference>
<evidence type="ECO:0000313" key="9">
    <source>
        <dbReference type="Proteomes" id="UP000196878"/>
    </source>
</evidence>
<keyword evidence="4 7" id="KW-0812">Transmembrane</keyword>
<dbReference type="InterPro" id="IPR002528">
    <property type="entry name" value="MATE_fam"/>
</dbReference>
<feature type="transmembrane region" description="Helical" evidence="7">
    <location>
        <begin position="60"/>
        <end position="83"/>
    </location>
</feature>
<dbReference type="GO" id="GO:0015297">
    <property type="term" value="F:antiporter activity"/>
    <property type="evidence" value="ECO:0007669"/>
    <property type="project" value="InterPro"/>
</dbReference>
<name>A0A212AAE2_9RHOB</name>